<feature type="region of interest" description="Disordered" evidence="1">
    <location>
        <begin position="1"/>
        <end position="24"/>
    </location>
</feature>
<keyword evidence="4" id="KW-1185">Reference proteome</keyword>
<evidence type="ECO:0000313" key="4">
    <source>
        <dbReference type="Proteomes" id="UP000663866"/>
    </source>
</evidence>
<organism evidence="2 4">
    <name type="scientific">Rotaria magnacalcarata</name>
    <dbReference type="NCBI Taxonomy" id="392030"/>
    <lineage>
        <taxon>Eukaryota</taxon>
        <taxon>Metazoa</taxon>
        <taxon>Spiralia</taxon>
        <taxon>Gnathifera</taxon>
        <taxon>Rotifera</taxon>
        <taxon>Eurotatoria</taxon>
        <taxon>Bdelloidea</taxon>
        <taxon>Philodinida</taxon>
        <taxon>Philodinidae</taxon>
        <taxon>Rotaria</taxon>
    </lineage>
</organism>
<comment type="caution">
    <text evidence="2">The sequence shown here is derived from an EMBL/GenBank/DDBJ whole genome shotgun (WGS) entry which is preliminary data.</text>
</comment>
<protein>
    <submittedName>
        <fullName evidence="2">Uncharacterized protein</fullName>
    </submittedName>
</protein>
<accession>A0A819NUV8</accession>
<dbReference type="EMBL" id="CAJOBG010002371">
    <property type="protein sequence ID" value="CAF4002361.1"/>
    <property type="molecule type" value="Genomic_DNA"/>
</dbReference>
<dbReference type="Proteomes" id="UP000663842">
    <property type="component" value="Unassembled WGS sequence"/>
</dbReference>
<reference evidence="2" key="1">
    <citation type="submission" date="2021-02" db="EMBL/GenBank/DDBJ databases">
        <authorList>
            <person name="Nowell W R."/>
        </authorList>
    </citation>
    <scope>NUCLEOTIDE SEQUENCE</scope>
</reference>
<gene>
    <name evidence="2" type="ORF">OVN521_LOCUS15124</name>
    <name evidence="3" type="ORF">UXM345_LOCUS28412</name>
</gene>
<evidence type="ECO:0000256" key="1">
    <source>
        <dbReference type="SAM" id="MobiDB-lite"/>
    </source>
</evidence>
<dbReference type="EMBL" id="CAJOBF010006517">
    <property type="protein sequence ID" value="CAF4208419.1"/>
    <property type="molecule type" value="Genomic_DNA"/>
</dbReference>
<name>A0A819NUV8_9BILA</name>
<evidence type="ECO:0000313" key="2">
    <source>
        <dbReference type="EMBL" id="CAF4002361.1"/>
    </source>
</evidence>
<dbReference type="AlphaFoldDB" id="A0A819NUV8"/>
<evidence type="ECO:0000313" key="3">
    <source>
        <dbReference type="EMBL" id="CAF4208419.1"/>
    </source>
</evidence>
<proteinExistence type="predicted"/>
<sequence length="71" mass="8075">MSDMSNNIRSTYNKSNSPARLTSNPTDFILSTSDFQSNEKDNDIFSIAIRKTWNLFSKNLKSNYLGFGCIN</sequence>
<dbReference type="Proteomes" id="UP000663866">
    <property type="component" value="Unassembled WGS sequence"/>
</dbReference>